<dbReference type="NCBIfam" id="TIGR00191">
    <property type="entry name" value="thrB"/>
    <property type="match status" value="1"/>
</dbReference>
<dbReference type="PANTHER" id="PTHR20861">
    <property type="entry name" value="HOMOSERINE/4-DIPHOSPHOCYTIDYL-2-C-METHYL-D-ERYTHRITOL KINASE"/>
    <property type="match status" value="1"/>
</dbReference>
<dbReference type="RefSeq" id="WP_185691574.1">
    <property type="nucleotide sequence ID" value="NZ_JACHVA010000038.1"/>
</dbReference>
<keyword evidence="4 7" id="KW-0547">Nucleotide-binding</keyword>
<name>A0A7X1AVQ6_9BACT</name>
<evidence type="ECO:0000256" key="2">
    <source>
        <dbReference type="ARBA" id="ARBA00022679"/>
    </source>
</evidence>
<dbReference type="PANTHER" id="PTHR20861:SF1">
    <property type="entry name" value="HOMOSERINE KINASE"/>
    <property type="match status" value="1"/>
</dbReference>
<keyword evidence="5 7" id="KW-0418">Kinase</keyword>
<comment type="subcellular location">
    <subcellularLocation>
        <location evidence="7">Cytoplasm</location>
    </subcellularLocation>
</comment>
<dbReference type="Gene3D" id="3.30.230.10">
    <property type="match status" value="1"/>
</dbReference>
<keyword evidence="12" id="KW-1185">Reference proteome</keyword>
<dbReference type="SUPFAM" id="SSF55060">
    <property type="entry name" value="GHMP Kinase, C-terminal domain"/>
    <property type="match status" value="1"/>
</dbReference>
<dbReference type="PRINTS" id="PR00958">
    <property type="entry name" value="HOMSERKINASE"/>
</dbReference>
<comment type="catalytic activity">
    <reaction evidence="7">
        <text>L-homoserine + ATP = O-phospho-L-homoserine + ADP + H(+)</text>
        <dbReference type="Rhea" id="RHEA:13985"/>
        <dbReference type="ChEBI" id="CHEBI:15378"/>
        <dbReference type="ChEBI" id="CHEBI:30616"/>
        <dbReference type="ChEBI" id="CHEBI:57476"/>
        <dbReference type="ChEBI" id="CHEBI:57590"/>
        <dbReference type="ChEBI" id="CHEBI:456216"/>
        <dbReference type="EC" id="2.7.1.39"/>
    </reaction>
</comment>
<feature type="binding site" evidence="7">
    <location>
        <begin position="85"/>
        <end position="95"/>
    </location>
    <ligand>
        <name>ATP</name>
        <dbReference type="ChEBI" id="CHEBI:30616"/>
    </ligand>
</feature>
<keyword evidence="6 7" id="KW-0067">ATP-binding</keyword>
<proteinExistence type="inferred from homology"/>
<dbReference type="GO" id="GO:0004413">
    <property type="term" value="F:homoserine kinase activity"/>
    <property type="evidence" value="ECO:0007669"/>
    <property type="project" value="UniProtKB-UniRule"/>
</dbReference>
<comment type="caution">
    <text evidence="11">The sequence shown here is derived from an EMBL/GenBank/DDBJ whole genome shotgun (WGS) entry which is preliminary data.</text>
</comment>
<keyword evidence="1 7" id="KW-0028">Amino-acid biosynthesis</keyword>
<dbReference type="InterPro" id="IPR020568">
    <property type="entry name" value="Ribosomal_Su5_D2-typ_SF"/>
</dbReference>
<dbReference type="PIRSF" id="PIRSF000676">
    <property type="entry name" value="Homoser_kin"/>
    <property type="match status" value="1"/>
</dbReference>
<dbReference type="HAMAP" id="MF_00384">
    <property type="entry name" value="Homoser_kinase"/>
    <property type="match status" value="1"/>
</dbReference>
<keyword evidence="7" id="KW-0963">Cytoplasm</keyword>
<dbReference type="InterPro" id="IPR014721">
    <property type="entry name" value="Ribsml_uS5_D2-typ_fold_subgr"/>
</dbReference>
<dbReference type="UniPathway" id="UPA00050">
    <property type="reaction ID" value="UER00064"/>
</dbReference>
<dbReference type="EMBL" id="JACHVA010000038">
    <property type="protein sequence ID" value="MBC2600837.1"/>
    <property type="molecule type" value="Genomic_DNA"/>
</dbReference>
<evidence type="ECO:0000256" key="3">
    <source>
        <dbReference type="ARBA" id="ARBA00022697"/>
    </source>
</evidence>
<feature type="domain" description="GHMP kinase N-terminal" evidence="9">
    <location>
        <begin position="57"/>
        <end position="138"/>
    </location>
</feature>
<keyword evidence="2 7" id="KW-0808">Transferase</keyword>
<dbReference type="InterPro" id="IPR036554">
    <property type="entry name" value="GHMP_kinase_C_sf"/>
</dbReference>
<accession>A0A7X1AVQ6</accession>
<dbReference type="Proteomes" id="UP000525652">
    <property type="component" value="Unassembled WGS sequence"/>
</dbReference>
<sequence length="303" mass="32771">MNKNSVELRLPASTSNCGPGFDTLSIGLKLYNFCRLTRREDDQIHATGGDASGIEQMVQKAADYFFRTTQNPPFGFDFDIWGEIPPERGLGSSSTVVGGVFLALNHLHEDPLDIHACVRALAHLDNAPDNVCALVRGGFCISRVDPNTNDYADSFRFPIEKDLSLVVASPEIRVRTPDARAVLPDSLPFSEVISSINGLAYLVAAFAKGDYERLRGTTADRIHQPFRRTLNPFVDEAIAAGVEAGAYAGWLSGSGSSVVCASSVEHALPVREAMESIYQANGIPCRMHNLSADNEGAAVLENE</sequence>
<dbReference type="Pfam" id="PF08544">
    <property type="entry name" value="GHMP_kinases_C"/>
    <property type="match status" value="1"/>
</dbReference>
<dbReference type="InterPro" id="IPR000870">
    <property type="entry name" value="Homoserine_kinase"/>
</dbReference>
<comment type="pathway">
    <text evidence="7">Amino-acid biosynthesis; L-threonine biosynthesis; L-threonine from L-aspartate: step 4/5.</text>
</comment>
<comment type="similarity">
    <text evidence="7">Belongs to the GHMP kinase family. Homoserine kinase subfamily.</text>
</comment>
<dbReference type="SUPFAM" id="SSF54211">
    <property type="entry name" value="Ribosomal protein S5 domain 2-like"/>
    <property type="match status" value="1"/>
</dbReference>
<evidence type="ECO:0000259" key="10">
    <source>
        <dbReference type="Pfam" id="PF08544"/>
    </source>
</evidence>
<evidence type="ECO:0000313" key="11">
    <source>
        <dbReference type="EMBL" id="MBC2600837.1"/>
    </source>
</evidence>
<dbReference type="Gene3D" id="3.30.70.890">
    <property type="entry name" value="GHMP kinase, C-terminal domain"/>
    <property type="match status" value="1"/>
</dbReference>
<feature type="domain" description="GHMP kinase C-terminal" evidence="10">
    <location>
        <begin position="203"/>
        <end position="276"/>
    </location>
</feature>
<evidence type="ECO:0000313" key="12">
    <source>
        <dbReference type="Proteomes" id="UP000525652"/>
    </source>
</evidence>
<dbReference type="EC" id="2.7.1.39" evidence="7 8"/>
<reference evidence="11 12" key="1">
    <citation type="submission" date="2020-07" db="EMBL/GenBank/DDBJ databases">
        <authorList>
            <person name="Feng X."/>
        </authorList>
    </citation>
    <scope>NUCLEOTIDE SEQUENCE [LARGE SCALE GENOMIC DNA]</scope>
    <source>
        <strain evidence="11 12">JCM14086</strain>
    </source>
</reference>
<evidence type="ECO:0000256" key="8">
    <source>
        <dbReference type="NCBIfam" id="TIGR00191"/>
    </source>
</evidence>
<dbReference type="InterPro" id="IPR013750">
    <property type="entry name" value="GHMP_kinase_C_dom"/>
</dbReference>
<dbReference type="AlphaFoldDB" id="A0A7X1AVQ6"/>
<dbReference type="Pfam" id="PF00288">
    <property type="entry name" value="GHMP_kinases_N"/>
    <property type="match status" value="1"/>
</dbReference>
<dbReference type="GO" id="GO:0005524">
    <property type="term" value="F:ATP binding"/>
    <property type="evidence" value="ECO:0007669"/>
    <property type="project" value="UniProtKB-UniRule"/>
</dbReference>
<evidence type="ECO:0000256" key="6">
    <source>
        <dbReference type="ARBA" id="ARBA00022840"/>
    </source>
</evidence>
<keyword evidence="3 7" id="KW-0791">Threonine biosynthesis</keyword>
<evidence type="ECO:0000256" key="7">
    <source>
        <dbReference type="HAMAP-Rule" id="MF_00384"/>
    </source>
</evidence>
<evidence type="ECO:0000259" key="9">
    <source>
        <dbReference type="Pfam" id="PF00288"/>
    </source>
</evidence>
<dbReference type="InterPro" id="IPR006204">
    <property type="entry name" value="GHMP_kinase_N_dom"/>
</dbReference>
<protein>
    <recommendedName>
        <fullName evidence="7 8">Homoserine kinase</fullName>
        <shortName evidence="7">HK</shortName>
        <shortName evidence="7">HSK</shortName>
        <ecNumber evidence="7 8">2.7.1.39</ecNumber>
    </recommendedName>
</protein>
<evidence type="ECO:0000256" key="1">
    <source>
        <dbReference type="ARBA" id="ARBA00022605"/>
    </source>
</evidence>
<comment type="function">
    <text evidence="7">Catalyzes the ATP-dependent phosphorylation of L-homoserine to L-homoserine phosphate.</text>
</comment>
<dbReference type="GO" id="GO:0005737">
    <property type="term" value="C:cytoplasm"/>
    <property type="evidence" value="ECO:0007669"/>
    <property type="project" value="UniProtKB-SubCell"/>
</dbReference>
<dbReference type="GO" id="GO:0009088">
    <property type="term" value="P:threonine biosynthetic process"/>
    <property type="evidence" value="ECO:0007669"/>
    <property type="project" value="UniProtKB-UniRule"/>
</dbReference>
<organism evidence="11 12">
    <name type="scientific">Puniceicoccus vermicola</name>
    <dbReference type="NCBI Taxonomy" id="388746"/>
    <lineage>
        <taxon>Bacteria</taxon>
        <taxon>Pseudomonadati</taxon>
        <taxon>Verrucomicrobiota</taxon>
        <taxon>Opitutia</taxon>
        <taxon>Puniceicoccales</taxon>
        <taxon>Puniceicoccaceae</taxon>
        <taxon>Puniceicoccus</taxon>
    </lineage>
</organism>
<evidence type="ECO:0000256" key="4">
    <source>
        <dbReference type="ARBA" id="ARBA00022741"/>
    </source>
</evidence>
<evidence type="ECO:0000256" key="5">
    <source>
        <dbReference type="ARBA" id="ARBA00022777"/>
    </source>
</evidence>
<gene>
    <name evidence="7 11" type="primary">thrB</name>
    <name evidence="11" type="ORF">H5P30_03475</name>
</gene>